<organism evidence="10 11">
    <name type="scientific">Streptomyces luteireticuli</name>
    <dbReference type="NCBI Taxonomy" id="173858"/>
    <lineage>
        <taxon>Bacteria</taxon>
        <taxon>Bacillati</taxon>
        <taxon>Actinomycetota</taxon>
        <taxon>Actinomycetes</taxon>
        <taxon>Kitasatosporales</taxon>
        <taxon>Streptomycetaceae</taxon>
        <taxon>Streptomyces</taxon>
    </lineage>
</organism>
<dbReference type="InterPro" id="IPR023209">
    <property type="entry name" value="DAO"/>
</dbReference>
<evidence type="ECO:0000313" key="11">
    <source>
        <dbReference type="Proteomes" id="UP001500879"/>
    </source>
</evidence>
<dbReference type="PANTHER" id="PTHR11530:SF11">
    <property type="entry name" value="D-ASPARTATE OXIDASE"/>
    <property type="match status" value="1"/>
</dbReference>
<evidence type="ECO:0000256" key="8">
    <source>
        <dbReference type="ARBA" id="ARBA00049547"/>
    </source>
</evidence>
<name>A0ABP3INT4_9ACTN</name>
<sequence>MASDAIVVGSGVIGLTTAVLLAERGARVEVWTRETAAQTTSAVAGGLWWPYRIEPADAVARWAVASLAVMTELARRPEETGVRRVDGTEAGTSASELGGWARQVPGLRDATPEETPRGWDRAVRARLPLIDMPAHLGYLQRRLGAAGGTVTLRPVNSLAEAGRAAPVVVNCSGLGAGHLAADPHVHPVQGQLVVVENPGVTEWFGAAADGRATDTLYLFPQPYGLVLGGTARPHVWDRVPSPAVAQTLIARCARVHPALTESRVLAHRVGLRPARHRVRLEAGRLPGGALVVHNYGHGGAGVTVSWGCAQEAVALALKGFKGFKGGG</sequence>
<evidence type="ECO:0000256" key="7">
    <source>
        <dbReference type="ARBA" id="ARBA00039751"/>
    </source>
</evidence>
<evidence type="ECO:0000259" key="9">
    <source>
        <dbReference type="Pfam" id="PF01266"/>
    </source>
</evidence>
<dbReference type="PIRSF" id="PIRSF000189">
    <property type="entry name" value="D-aa_oxidase"/>
    <property type="match status" value="1"/>
</dbReference>
<evidence type="ECO:0000256" key="1">
    <source>
        <dbReference type="ARBA" id="ARBA00001974"/>
    </source>
</evidence>
<dbReference type="Pfam" id="PF01266">
    <property type="entry name" value="DAO"/>
    <property type="match status" value="1"/>
</dbReference>
<dbReference type="InterPro" id="IPR006076">
    <property type="entry name" value="FAD-dep_OxRdtase"/>
</dbReference>
<keyword evidence="3" id="KW-0285">Flavoprotein</keyword>
<dbReference type="PROSITE" id="PS00677">
    <property type="entry name" value="DAO"/>
    <property type="match status" value="1"/>
</dbReference>
<comment type="similarity">
    <text evidence="2">Belongs to the DAMOX/DASOX family.</text>
</comment>
<keyword evidence="11" id="KW-1185">Reference proteome</keyword>
<comment type="caution">
    <text evidence="10">The sequence shown here is derived from an EMBL/GenBank/DDBJ whole genome shotgun (WGS) entry which is preliminary data.</text>
</comment>
<feature type="domain" description="FAD dependent oxidoreductase" evidence="9">
    <location>
        <begin position="4"/>
        <end position="314"/>
    </location>
</feature>
<comment type="cofactor">
    <cofactor evidence="1">
        <name>FAD</name>
        <dbReference type="ChEBI" id="CHEBI:57692"/>
    </cofactor>
</comment>
<evidence type="ECO:0000256" key="4">
    <source>
        <dbReference type="ARBA" id="ARBA00022827"/>
    </source>
</evidence>
<dbReference type="EMBL" id="BAAABX010000042">
    <property type="protein sequence ID" value="GAA0412380.1"/>
    <property type="molecule type" value="Genomic_DNA"/>
</dbReference>
<gene>
    <name evidence="10" type="ORF">GCM10010357_36890</name>
</gene>
<dbReference type="RefSeq" id="WP_344025611.1">
    <property type="nucleotide sequence ID" value="NZ_BAAABX010000042.1"/>
</dbReference>
<dbReference type="PANTHER" id="PTHR11530">
    <property type="entry name" value="D-AMINO ACID OXIDASE"/>
    <property type="match status" value="1"/>
</dbReference>
<dbReference type="SUPFAM" id="SSF54373">
    <property type="entry name" value="FAD-linked reductases, C-terminal domain"/>
    <property type="match status" value="1"/>
</dbReference>
<dbReference type="InterPro" id="IPR006181">
    <property type="entry name" value="D-amino_acid_oxidase_CS"/>
</dbReference>
<evidence type="ECO:0000256" key="5">
    <source>
        <dbReference type="ARBA" id="ARBA00023002"/>
    </source>
</evidence>
<evidence type="ECO:0000313" key="10">
    <source>
        <dbReference type="EMBL" id="GAA0412380.1"/>
    </source>
</evidence>
<evidence type="ECO:0000256" key="6">
    <source>
        <dbReference type="ARBA" id="ARBA00039101"/>
    </source>
</evidence>
<dbReference type="Gene3D" id="3.40.50.720">
    <property type="entry name" value="NAD(P)-binding Rossmann-like Domain"/>
    <property type="match status" value="1"/>
</dbReference>
<dbReference type="Gene3D" id="3.30.9.10">
    <property type="entry name" value="D-Amino Acid Oxidase, subunit A, domain 2"/>
    <property type="match status" value="1"/>
</dbReference>
<accession>A0ABP3INT4</accession>
<comment type="catalytic activity">
    <reaction evidence="8">
        <text>a D-alpha-amino acid + O2 + H2O = a 2-oxocarboxylate + H2O2 + NH4(+)</text>
        <dbReference type="Rhea" id="RHEA:21816"/>
        <dbReference type="ChEBI" id="CHEBI:15377"/>
        <dbReference type="ChEBI" id="CHEBI:15379"/>
        <dbReference type="ChEBI" id="CHEBI:16240"/>
        <dbReference type="ChEBI" id="CHEBI:28938"/>
        <dbReference type="ChEBI" id="CHEBI:35179"/>
        <dbReference type="ChEBI" id="CHEBI:59871"/>
        <dbReference type="EC" id="1.4.3.3"/>
    </reaction>
    <physiologicalReaction direction="left-to-right" evidence="8">
        <dbReference type="Rhea" id="RHEA:21817"/>
    </physiologicalReaction>
</comment>
<dbReference type="SUPFAM" id="SSF51971">
    <property type="entry name" value="Nucleotide-binding domain"/>
    <property type="match status" value="1"/>
</dbReference>
<keyword evidence="4" id="KW-0274">FAD</keyword>
<dbReference type="EC" id="1.4.3.3" evidence="6"/>
<protein>
    <recommendedName>
        <fullName evidence="7">D-amino-acid oxidase</fullName>
        <ecNumber evidence="6">1.4.3.3</ecNumber>
    </recommendedName>
</protein>
<evidence type="ECO:0000256" key="2">
    <source>
        <dbReference type="ARBA" id="ARBA00006730"/>
    </source>
</evidence>
<evidence type="ECO:0000256" key="3">
    <source>
        <dbReference type="ARBA" id="ARBA00022630"/>
    </source>
</evidence>
<dbReference type="Proteomes" id="UP001500879">
    <property type="component" value="Unassembled WGS sequence"/>
</dbReference>
<proteinExistence type="inferred from homology"/>
<reference evidence="11" key="1">
    <citation type="journal article" date="2019" name="Int. J. Syst. Evol. Microbiol.">
        <title>The Global Catalogue of Microorganisms (GCM) 10K type strain sequencing project: providing services to taxonomists for standard genome sequencing and annotation.</title>
        <authorList>
            <consortium name="The Broad Institute Genomics Platform"/>
            <consortium name="The Broad Institute Genome Sequencing Center for Infectious Disease"/>
            <person name="Wu L."/>
            <person name="Ma J."/>
        </authorList>
    </citation>
    <scope>NUCLEOTIDE SEQUENCE [LARGE SCALE GENOMIC DNA]</scope>
    <source>
        <strain evidence="11">JCM 4788</strain>
    </source>
</reference>
<keyword evidence="5" id="KW-0560">Oxidoreductase</keyword>